<keyword evidence="10 19" id="KW-1133">Transmembrane helix</keyword>
<evidence type="ECO:0000256" key="17">
    <source>
        <dbReference type="PIRSR" id="PIRSR600829-3"/>
    </source>
</evidence>
<dbReference type="RefSeq" id="WP_107214744.1">
    <property type="nucleotide sequence ID" value="NZ_KZ686269.1"/>
</dbReference>
<evidence type="ECO:0000256" key="3">
    <source>
        <dbReference type="ARBA" id="ARBA00022475"/>
    </source>
</evidence>
<evidence type="ECO:0000256" key="9">
    <source>
        <dbReference type="ARBA" id="ARBA00022840"/>
    </source>
</evidence>
<dbReference type="GO" id="GO:0046872">
    <property type="term" value="F:metal ion binding"/>
    <property type="evidence" value="ECO:0007669"/>
    <property type="project" value="UniProtKB-KW"/>
</dbReference>
<comment type="similarity">
    <text evidence="2">Belongs to the bacterial diacylglycerol kinase family.</text>
</comment>
<dbReference type="PANTHER" id="PTHR34299">
    <property type="entry name" value="DIACYLGLYCEROL KINASE"/>
    <property type="match status" value="1"/>
</dbReference>
<evidence type="ECO:0000256" key="5">
    <source>
        <dbReference type="ARBA" id="ARBA00022679"/>
    </source>
</evidence>
<dbReference type="AlphaFoldDB" id="A0A2T3HJ71"/>
<evidence type="ECO:0000256" key="1">
    <source>
        <dbReference type="ARBA" id="ARBA00004651"/>
    </source>
</evidence>
<evidence type="ECO:0000256" key="14">
    <source>
        <dbReference type="ARBA" id="ARBA00023264"/>
    </source>
</evidence>
<feature type="active site" description="Proton acceptor" evidence="15">
    <location>
        <position position="71"/>
    </location>
</feature>
<feature type="binding site" evidence="16">
    <location>
        <position position="71"/>
    </location>
    <ligand>
        <name>substrate</name>
    </ligand>
</feature>
<evidence type="ECO:0000256" key="6">
    <source>
        <dbReference type="ARBA" id="ARBA00022692"/>
    </source>
</evidence>
<dbReference type="GO" id="GO:0005886">
    <property type="term" value="C:plasma membrane"/>
    <property type="evidence" value="ECO:0007669"/>
    <property type="project" value="UniProtKB-SubCell"/>
</dbReference>
<sequence>MERGQGFSIAGRLRSLRFAWSGLLTLFRTEHNMRIHLAAAFAAVFMGFLFALSRMEWIVVAGCIAGVFAAEALNTAVEKLCDALHPDPDPRIGRVKDLCAAAVLVTATGALVAGILVFAPHMGAIFR</sequence>
<evidence type="ECO:0000313" key="20">
    <source>
        <dbReference type="EMBL" id="PST82484.1"/>
    </source>
</evidence>
<dbReference type="InterPro" id="IPR033717">
    <property type="entry name" value="UDPK"/>
</dbReference>
<keyword evidence="6 19" id="KW-0812">Transmembrane</keyword>
<feature type="transmembrane region" description="Helical" evidence="19">
    <location>
        <begin position="98"/>
        <end position="119"/>
    </location>
</feature>
<evidence type="ECO:0000256" key="7">
    <source>
        <dbReference type="ARBA" id="ARBA00022741"/>
    </source>
</evidence>
<evidence type="ECO:0000256" key="13">
    <source>
        <dbReference type="ARBA" id="ARBA00023209"/>
    </source>
</evidence>
<keyword evidence="18" id="KW-0460">Magnesium</keyword>
<gene>
    <name evidence="20" type="ORF">C7T94_07340</name>
</gene>
<protein>
    <submittedName>
        <fullName evidence="20">Diacylglycerol kinase</fullName>
    </submittedName>
</protein>
<keyword evidence="13" id="KW-0594">Phospholipid biosynthesis</keyword>
<evidence type="ECO:0000256" key="19">
    <source>
        <dbReference type="SAM" id="Phobius"/>
    </source>
</evidence>
<comment type="cofactor">
    <cofactor evidence="18">
        <name>Mg(2+)</name>
        <dbReference type="ChEBI" id="CHEBI:18420"/>
    </cofactor>
    <text evidence="18">Mn(2+), Zn(2+), Cd(2+) and Co(2+) support activity to lesser extents.</text>
</comment>
<evidence type="ECO:0000256" key="11">
    <source>
        <dbReference type="ARBA" id="ARBA00023098"/>
    </source>
</evidence>
<keyword evidence="4" id="KW-0444">Lipid biosynthesis</keyword>
<keyword evidence="7 17" id="KW-0547">Nucleotide-binding</keyword>
<proteinExistence type="inferred from homology"/>
<dbReference type="InterPro" id="IPR000829">
    <property type="entry name" value="DAGK"/>
</dbReference>
<dbReference type="Pfam" id="PF01219">
    <property type="entry name" value="DAGK_prokar"/>
    <property type="match status" value="1"/>
</dbReference>
<evidence type="ECO:0000256" key="18">
    <source>
        <dbReference type="PIRSR" id="PIRSR600829-4"/>
    </source>
</evidence>
<keyword evidence="8 20" id="KW-0418">Kinase</keyword>
<evidence type="ECO:0000256" key="15">
    <source>
        <dbReference type="PIRSR" id="PIRSR600829-1"/>
    </source>
</evidence>
<dbReference type="InterPro" id="IPR036945">
    <property type="entry name" value="DAGK_sf"/>
</dbReference>
<organism evidence="20 21">
    <name type="scientific">Pedobacter yulinensis</name>
    <dbReference type="NCBI Taxonomy" id="2126353"/>
    <lineage>
        <taxon>Bacteria</taxon>
        <taxon>Pseudomonadati</taxon>
        <taxon>Bacteroidota</taxon>
        <taxon>Sphingobacteriia</taxon>
        <taxon>Sphingobacteriales</taxon>
        <taxon>Sphingobacteriaceae</taxon>
        <taxon>Pedobacter</taxon>
    </lineage>
</organism>
<comment type="subcellular location">
    <subcellularLocation>
        <location evidence="1">Cell membrane</location>
        <topology evidence="1">Multi-pass membrane protein</topology>
    </subcellularLocation>
</comment>
<evidence type="ECO:0000256" key="10">
    <source>
        <dbReference type="ARBA" id="ARBA00022989"/>
    </source>
</evidence>
<feature type="binding site" evidence="18">
    <location>
        <position position="78"/>
    </location>
    <ligand>
        <name>a divalent metal cation</name>
        <dbReference type="ChEBI" id="CHEBI:60240"/>
    </ligand>
</feature>
<feature type="transmembrane region" description="Helical" evidence="19">
    <location>
        <begin position="58"/>
        <end position="77"/>
    </location>
</feature>
<feature type="binding site" evidence="17">
    <location>
        <begin position="96"/>
        <end position="97"/>
    </location>
    <ligand>
        <name>ATP</name>
        <dbReference type="ChEBI" id="CHEBI:30616"/>
    </ligand>
</feature>
<accession>A0A2T3HJ71</accession>
<dbReference type="OrthoDB" id="1493837at2"/>
<evidence type="ECO:0000256" key="2">
    <source>
        <dbReference type="ARBA" id="ARBA00005967"/>
    </source>
</evidence>
<evidence type="ECO:0000256" key="12">
    <source>
        <dbReference type="ARBA" id="ARBA00023136"/>
    </source>
</evidence>
<dbReference type="CDD" id="cd14265">
    <property type="entry name" value="UDPK_IM_like"/>
    <property type="match status" value="1"/>
</dbReference>
<dbReference type="GO" id="GO:0005524">
    <property type="term" value="F:ATP binding"/>
    <property type="evidence" value="ECO:0007669"/>
    <property type="project" value="UniProtKB-KW"/>
</dbReference>
<evidence type="ECO:0000313" key="21">
    <source>
        <dbReference type="Proteomes" id="UP000240912"/>
    </source>
</evidence>
<evidence type="ECO:0000256" key="4">
    <source>
        <dbReference type="ARBA" id="ARBA00022516"/>
    </source>
</evidence>
<dbReference type="Proteomes" id="UP000240912">
    <property type="component" value="Unassembled WGS sequence"/>
</dbReference>
<keyword evidence="11" id="KW-0443">Lipid metabolism</keyword>
<dbReference type="GO" id="GO:0008654">
    <property type="term" value="P:phospholipid biosynthetic process"/>
    <property type="evidence" value="ECO:0007669"/>
    <property type="project" value="UniProtKB-KW"/>
</dbReference>
<feature type="binding site" evidence="17">
    <location>
        <position position="30"/>
    </location>
    <ligand>
        <name>ATP</name>
        <dbReference type="ChEBI" id="CHEBI:30616"/>
    </ligand>
</feature>
<evidence type="ECO:0000256" key="8">
    <source>
        <dbReference type="ARBA" id="ARBA00022777"/>
    </source>
</evidence>
<keyword evidence="9 17" id="KW-0067">ATP-binding</keyword>
<comment type="caution">
    <text evidence="20">The sequence shown here is derived from an EMBL/GenBank/DDBJ whole genome shotgun (WGS) entry which is preliminary data.</text>
</comment>
<reference evidence="20 21" key="1">
    <citation type="submission" date="2018-03" db="EMBL/GenBank/DDBJ databases">
        <authorList>
            <person name="Keele B.F."/>
        </authorList>
    </citation>
    <scope>NUCLEOTIDE SEQUENCE [LARGE SCALE GENOMIC DNA]</scope>
    <source>
        <strain evidence="20 21">YL28-9</strain>
    </source>
</reference>
<evidence type="ECO:0000256" key="16">
    <source>
        <dbReference type="PIRSR" id="PIRSR600829-2"/>
    </source>
</evidence>
<feature type="binding site" evidence="18">
    <location>
        <position position="30"/>
    </location>
    <ligand>
        <name>a divalent metal cation</name>
        <dbReference type="ChEBI" id="CHEBI:60240"/>
    </ligand>
</feature>
<feature type="transmembrane region" description="Helical" evidence="19">
    <location>
        <begin position="35"/>
        <end position="52"/>
    </location>
</feature>
<keyword evidence="21" id="KW-1185">Reference proteome</keyword>
<dbReference type="GO" id="GO:0016301">
    <property type="term" value="F:kinase activity"/>
    <property type="evidence" value="ECO:0007669"/>
    <property type="project" value="UniProtKB-KW"/>
</dbReference>
<feature type="binding site" evidence="17">
    <location>
        <position position="78"/>
    </location>
    <ligand>
        <name>ATP</name>
        <dbReference type="ChEBI" id="CHEBI:30616"/>
    </ligand>
</feature>
<dbReference type="Gene3D" id="1.10.287.3610">
    <property type="match status" value="1"/>
</dbReference>
<name>A0A2T3HJ71_9SPHI</name>
<keyword evidence="3" id="KW-1003">Cell membrane</keyword>
<keyword evidence="5" id="KW-0808">Transferase</keyword>
<keyword evidence="18" id="KW-0479">Metal-binding</keyword>
<keyword evidence="14" id="KW-1208">Phospholipid metabolism</keyword>
<dbReference type="EMBL" id="PYLS01000005">
    <property type="protein sequence ID" value="PST82484.1"/>
    <property type="molecule type" value="Genomic_DNA"/>
</dbReference>
<keyword evidence="12 19" id="KW-0472">Membrane</keyword>
<dbReference type="PANTHER" id="PTHR34299:SF1">
    <property type="entry name" value="DIACYLGLYCEROL KINASE"/>
    <property type="match status" value="1"/>
</dbReference>